<dbReference type="EMBL" id="ML996109">
    <property type="protein sequence ID" value="KAF2738429.1"/>
    <property type="molecule type" value="Genomic_DNA"/>
</dbReference>
<evidence type="ECO:0000256" key="1">
    <source>
        <dbReference type="ARBA" id="ARBA00023002"/>
    </source>
</evidence>
<keyword evidence="1" id="KW-0560">Oxidoreductase</keyword>
<dbReference type="OrthoDB" id="2898509at2759"/>
<dbReference type="Proteomes" id="UP000799444">
    <property type="component" value="Unassembled WGS sequence"/>
</dbReference>
<reference evidence="2" key="1">
    <citation type="journal article" date="2020" name="Stud. Mycol.">
        <title>101 Dothideomycetes genomes: a test case for predicting lifestyles and emergence of pathogens.</title>
        <authorList>
            <person name="Haridas S."/>
            <person name="Albert R."/>
            <person name="Binder M."/>
            <person name="Bloem J."/>
            <person name="Labutti K."/>
            <person name="Salamov A."/>
            <person name="Andreopoulos B."/>
            <person name="Baker S."/>
            <person name="Barry K."/>
            <person name="Bills G."/>
            <person name="Bluhm B."/>
            <person name="Cannon C."/>
            <person name="Castanera R."/>
            <person name="Culley D."/>
            <person name="Daum C."/>
            <person name="Ezra D."/>
            <person name="Gonzalez J."/>
            <person name="Henrissat B."/>
            <person name="Kuo A."/>
            <person name="Liang C."/>
            <person name="Lipzen A."/>
            <person name="Lutzoni F."/>
            <person name="Magnuson J."/>
            <person name="Mondo S."/>
            <person name="Nolan M."/>
            <person name="Ohm R."/>
            <person name="Pangilinan J."/>
            <person name="Park H.-J."/>
            <person name="Ramirez L."/>
            <person name="Alfaro M."/>
            <person name="Sun H."/>
            <person name="Tritt A."/>
            <person name="Yoshinaga Y."/>
            <person name="Zwiers L.-H."/>
            <person name="Turgeon B."/>
            <person name="Goodwin S."/>
            <person name="Spatafora J."/>
            <person name="Crous P."/>
            <person name="Grigoriev I."/>
        </authorList>
    </citation>
    <scope>NUCLEOTIDE SEQUENCE</scope>
    <source>
        <strain evidence="2">CBS 125425</strain>
    </source>
</reference>
<evidence type="ECO:0000313" key="2">
    <source>
        <dbReference type="EMBL" id="KAF2738429.1"/>
    </source>
</evidence>
<name>A0A9P4R466_9PLEO</name>
<dbReference type="Pfam" id="PF00106">
    <property type="entry name" value="adh_short"/>
    <property type="match status" value="1"/>
</dbReference>
<accession>A0A9P4R466</accession>
<keyword evidence="3" id="KW-1185">Reference proteome</keyword>
<organism evidence="2 3">
    <name type="scientific">Polyplosphaeria fusca</name>
    <dbReference type="NCBI Taxonomy" id="682080"/>
    <lineage>
        <taxon>Eukaryota</taxon>
        <taxon>Fungi</taxon>
        <taxon>Dikarya</taxon>
        <taxon>Ascomycota</taxon>
        <taxon>Pezizomycotina</taxon>
        <taxon>Dothideomycetes</taxon>
        <taxon>Pleosporomycetidae</taxon>
        <taxon>Pleosporales</taxon>
        <taxon>Tetraplosphaeriaceae</taxon>
        <taxon>Polyplosphaeria</taxon>
    </lineage>
</organism>
<dbReference type="InterPro" id="IPR002347">
    <property type="entry name" value="SDR_fam"/>
</dbReference>
<dbReference type="PANTHER" id="PTHR47534">
    <property type="entry name" value="YALI0E05731P"/>
    <property type="match status" value="1"/>
</dbReference>
<sequence>MVALDVIRAHNATLRSLPPGLVAVFVGGTSGIGYSTARELVRHTTDPHVYLVGRSQEEASRIIAELKEINATSRTSFIKSDVSLLKSVDEVCKEIKEKEKKVNLLFMTAGYTTMAGRQETIEGLDKKFALHYYARMRFVQNLSPLLATAGNDSDQSARLSRVVSVLDSRVSSAPDFSDLSLKRTFSLKNCAKHATAMNNFALEHFARQQPSTAFVHAFPFMVSTGTGRELKGIAGGIFKVMSPLMKPFAVDLKESGERHLYASTVPHFASKDGAADVATLAMGMDGVKGSGAYALNWDGEIVDNAKLGPVRAQGAERKIWDHTEEVFKTICQEDKKY</sequence>
<dbReference type="AlphaFoldDB" id="A0A9P4R466"/>
<dbReference type="GO" id="GO:0016491">
    <property type="term" value="F:oxidoreductase activity"/>
    <property type="evidence" value="ECO:0007669"/>
    <property type="project" value="UniProtKB-KW"/>
</dbReference>
<dbReference type="PANTHER" id="PTHR47534:SF2">
    <property type="entry name" value="KETOREDUCTASE (KR) DOMAIN-CONTAINING PROTEIN-RELATED"/>
    <property type="match status" value="1"/>
</dbReference>
<dbReference type="Gene3D" id="3.40.50.720">
    <property type="entry name" value="NAD(P)-binding Rossmann-like Domain"/>
    <property type="match status" value="1"/>
</dbReference>
<dbReference type="InterPro" id="IPR052228">
    <property type="entry name" value="Sec_Metab_Biosynth_Oxidored"/>
</dbReference>
<protein>
    <submittedName>
        <fullName evidence="2">NAD(P)-binding protein</fullName>
    </submittedName>
</protein>
<evidence type="ECO:0000313" key="3">
    <source>
        <dbReference type="Proteomes" id="UP000799444"/>
    </source>
</evidence>
<comment type="caution">
    <text evidence="2">The sequence shown here is derived from an EMBL/GenBank/DDBJ whole genome shotgun (WGS) entry which is preliminary data.</text>
</comment>
<proteinExistence type="predicted"/>
<dbReference type="SUPFAM" id="SSF51735">
    <property type="entry name" value="NAD(P)-binding Rossmann-fold domains"/>
    <property type="match status" value="1"/>
</dbReference>
<dbReference type="InterPro" id="IPR036291">
    <property type="entry name" value="NAD(P)-bd_dom_sf"/>
</dbReference>
<gene>
    <name evidence="2" type="ORF">EJ04DRAFT_52531</name>
</gene>